<gene>
    <name evidence="2" type="ORF">SAMN04489718_1239</name>
</gene>
<organism evidence="2 3">
    <name type="scientific">Actinopolyspora saharensis</name>
    <dbReference type="NCBI Taxonomy" id="995062"/>
    <lineage>
        <taxon>Bacteria</taxon>
        <taxon>Bacillati</taxon>
        <taxon>Actinomycetota</taxon>
        <taxon>Actinomycetes</taxon>
        <taxon>Actinopolysporales</taxon>
        <taxon>Actinopolysporaceae</taxon>
        <taxon>Actinopolyspora</taxon>
    </lineage>
</organism>
<dbReference type="InterPro" id="IPR058776">
    <property type="entry name" value="KhtT-like_N"/>
</dbReference>
<feature type="domain" description="Potassium/proton antiporter subunit KhtT-like N-terminal" evidence="1">
    <location>
        <begin position="34"/>
        <end position="102"/>
    </location>
</feature>
<reference evidence="3" key="1">
    <citation type="submission" date="2016-10" db="EMBL/GenBank/DDBJ databases">
        <authorList>
            <person name="Varghese N."/>
            <person name="Submissions S."/>
        </authorList>
    </citation>
    <scope>NUCLEOTIDE SEQUENCE [LARGE SCALE GENOMIC DNA]</scope>
    <source>
        <strain evidence="3">DSM 45459</strain>
    </source>
</reference>
<evidence type="ECO:0000259" key="1">
    <source>
        <dbReference type="Pfam" id="PF25991"/>
    </source>
</evidence>
<sequence>MGRAVWTTGVGVVLTNGRSPTHAVDRWLRAYWVMDVTTEVLFGHGTLYEFVTEAGVGVGIHATRDGCFELYTREPDDPDAARLWLRLTAGEARTIAMILAARERPG</sequence>
<accession>A0A1H0ZV25</accession>
<name>A0A1H0ZV25_9ACTN</name>
<dbReference type="AlphaFoldDB" id="A0A1H0ZV25"/>
<evidence type="ECO:0000313" key="2">
    <source>
        <dbReference type="EMBL" id="SDQ30896.1"/>
    </source>
</evidence>
<dbReference type="Pfam" id="PF25991">
    <property type="entry name" value="KhtT_N"/>
    <property type="match status" value="1"/>
</dbReference>
<dbReference type="Proteomes" id="UP000199301">
    <property type="component" value="Unassembled WGS sequence"/>
</dbReference>
<proteinExistence type="predicted"/>
<keyword evidence="3" id="KW-1185">Reference proteome</keyword>
<evidence type="ECO:0000313" key="3">
    <source>
        <dbReference type="Proteomes" id="UP000199301"/>
    </source>
</evidence>
<dbReference type="EMBL" id="FNKO01000001">
    <property type="protein sequence ID" value="SDQ30896.1"/>
    <property type="molecule type" value="Genomic_DNA"/>
</dbReference>
<protein>
    <recommendedName>
        <fullName evidence="1">Potassium/proton antiporter subunit KhtT-like N-terminal domain-containing protein</fullName>
    </recommendedName>
</protein>